<sequence length="1107" mass="114240">MKWKFINKIISAITVSMTLFTLIPLRASAEWVNDYQGNFYYMQDNQKVTGWKRIDGQIYYFDGNGKMQTGWIKAGSSWYFLQNDGALKTGWINYNKKWYYADSSGVIQTGIVNISGKVYIFDDNGAIKTNNTVINGEFYTIGSDGEVVGTKMPTPEKEYDDSGNCIQVLKNTDNKVITSPTDSKFNEVIEDKTESDDNPNEGRSFKVLLKDSDGSELKTKTVKYGKSFDLYKPTKDGRVFAGWNAKSNGSGKSYDADDSIKVEEDIILYAQWKEDTSVYVEDINIKGNSNVTANKSVTMTAEVSPSNVTNADVTWSISDETGKATIDSNGVLTGVSAGTVMVKATAKDGSGVSGTKEVTVTNTDVVVPVSKVTVNGQAGESTITTDGGTLQMKASVSPEDATNQAVTWEVQNNTGSASIDSSTGLLKAISNGTVTVKATASNNVVGSMTVTISGQSTKILVTRMDITTTKTDFAITEDGGTLQLNLNITPTTATNKSVKWSIKSGQDKATINSSTGLLKALTNTNGTPVTVQAEALDGSGVVATKDVTISGQKIKVSKITIDGPDSVTGTGKVTMNKTVLPKEATNGAVIWSVENNTGSATIDTNTGELTPKSNGKVTVKATATDGTGISDTKEVTISGIDNNIPATKINIATKDGAALSITEDDGTLGLIASLLPSYSTTTSEAVNWEVISGSDGGSAKIEGGTVGSSINIKGVTNGTVTVKASVVNADGTTAIGSATVRIAGQITNVTDITISPDEAPEVVVGGTLQMSASVDPNNATYKIVNWSVSNGTGTATITSSGLLTGVSSGDVKVIATADNGKGISKYITVKVIPQVKVTKITVNAPDGSGNEIADGGTLQMTASFEPTGVTSKSVTWSVTPGTGKATIDSNGLLSAVSNGTVTVNATATDGSKVVGSLLITISGKVGTITVAGTGNISTIVTPNGTLQMIATVGPTGAVNKAITWSVTPGTGKATIDSNGILTAVSNGTVTVNATATDGSGIVGQSVVTINAASGITINQSSNTVAVGNTVKLTSVISPANVTGKKVIWSVSNTDTDGTTTDLATVNSTGDLTADLTALKQGSVNIKATLDDGSGISVTKTIIINPKS</sequence>
<dbReference type="Gene3D" id="2.10.270.10">
    <property type="entry name" value="Cholin Binding"/>
    <property type="match status" value="1"/>
</dbReference>
<protein>
    <submittedName>
        <fullName evidence="6">Repeat protein (TIGR02543 family)</fullName>
    </submittedName>
</protein>
<name>A0AAX0B8P2_CLOBE</name>
<dbReference type="InterPro" id="IPR042229">
    <property type="entry name" value="Listeria/Bacterioides_rpt_sf"/>
</dbReference>
<dbReference type="SMART" id="SM00635">
    <property type="entry name" value="BID_2"/>
    <property type="match status" value="8"/>
</dbReference>
<gene>
    <name evidence="6" type="ORF">B0H41_004513</name>
</gene>
<dbReference type="InterPro" id="IPR018337">
    <property type="entry name" value="Cell_wall/Cho-bd_repeat"/>
</dbReference>
<dbReference type="GO" id="GO:0030313">
    <property type="term" value="C:cell envelope"/>
    <property type="evidence" value="ECO:0007669"/>
    <property type="project" value="UniProtKB-SubCell"/>
</dbReference>
<dbReference type="SUPFAM" id="SSF69360">
    <property type="entry name" value="Cell wall binding repeat"/>
    <property type="match status" value="1"/>
</dbReference>
<dbReference type="Pfam" id="PF09479">
    <property type="entry name" value="Flg_new"/>
    <property type="match status" value="1"/>
</dbReference>
<evidence type="ECO:0000313" key="7">
    <source>
        <dbReference type="Proteomes" id="UP001193748"/>
    </source>
</evidence>
<dbReference type="InterPro" id="IPR013378">
    <property type="entry name" value="InlB-like_B-rpt"/>
</dbReference>
<evidence type="ECO:0000256" key="1">
    <source>
        <dbReference type="ARBA" id="ARBA00004196"/>
    </source>
</evidence>
<evidence type="ECO:0000256" key="2">
    <source>
        <dbReference type="ARBA" id="ARBA00022737"/>
    </source>
</evidence>
<feature type="domain" description="BIG2" evidence="5">
    <location>
        <begin position="924"/>
        <end position="1005"/>
    </location>
</feature>
<dbReference type="Gene3D" id="2.60.40.1080">
    <property type="match status" value="8"/>
</dbReference>
<keyword evidence="2" id="KW-0677">Repeat</keyword>
<feature type="repeat" description="Cell wall-binding" evidence="3">
    <location>
        <begin position="88"/>
        <end position="107"/>
    </location>
</feature>
<dbReference type="Proteomes" id="UP001193748">
    <property type="component" value="Unassembled WGS sequence"/>
</dbReference>
<feature type="domain" description="BIG2" evidence="5">
    <location>
        <begin position="748"/>
        <end position="827"/>
    </location>
</feature>
<feature type="domain" description="BIG2" evidence="5">
    <location>
        <begin position="460"/>
        <end position="545"/>
    </location>
</feature>
<comment type="caution">
    <text evidence="6">The sequence shown here is derived from an EMBL/GenBank/DDBJ whole genome shotgun (WGS) entry which is preliminary data.</text>
</comment>
<dbReference type="Pfam" id="PF02368">
    <property type="entry name" value="Big_2"/>
    <property type="match status" value="8"/>
</dbReference>
<feature type="signal peptide" evidence="4">
    <location>
        <begin position="1"/>
        <end position="29"/>
    </location>
</feature>
<keyword evidence="4" id="KW-0732">Signal</keyword>
<evidence type="ECO:0000259" key="5">
    <source>
        <dbReference type="SMART" id="SM00635"/>
    </source>
</evidence>
<dbReference type="InterPro" id="IPR003343">
    <property type="entry name" value="Big_2"/>
</dbReference>
<dbReference type="RefSeq" id="WP_077842152.1">
    <property type="nucleotide sequence ID" value="NZ_CP107022.1"/>
</dbReference>
<dbReference type="Pfam" id="PF01473">
    <property type="entry name" value="Choline_bind_1"/>
    <property type="match status" value="1"/>
</dbReference>
<dbReference type="NCBIfam" id="TIGR02543">
    <property type="entry name" value="List_Bact_rpt"/>
    <property type="match status" value="1"/>
</dbReference>
<accession>A0AAX0B8P2</accession>
<reference evidence="6" key="2">
    <citation type="journal article" date="2022" name="Nat. Biotechnol.">
        <title>Carbon-negative production of acetone and isopropanol by gas fermentation at industrial pilot scale.</title>
        <authorList>
            <person name="Liew F.E."/>
            <person name="Nogle R."/>
            <person name="Abdalla T."/>
            <person name="Rasor B.J."/>
            <person name="Canter C."/>
            <person name="Jensen R.O."/>
            <person name="Wang L."/>
            <person name="Strutz J."/>
            <person name="Chirania P."/>
            <person name="De Tissera S."/>
            <person name="Mueller A.P."/>
            <person name="Ruan Z."/>
            <person name="Gao A."/>
            <person name="Tran L."/>
            <person name="Engle N.L."/>
            <person name="Bromley J.C."/>
            <person name="Daniell J."/>
            <person name="Conrado R."/>
            <person name="Tschaplinski T.J."/>
            <person name="Giannone R.J."/>
            <person name="Hettich R.L."/>
            <person name="Karim A.S."/>
            <person name="Simpson S.D."/>
            <person name="Brown S.D."/>
            <person name="Leang C."/>
            <person name="Jewett M.C."/>
            <person name="Kopke M."/>
        </authorList>
    </citation>
    <scope>NUCLEOTIDE SEQUENCE</scope>
    <source>
        <strain evidence="6">DJ080</strain>
    </source>
</reference>
<organism evidence="6 7">
    <name type="scientific">Clostridium beijerinckii</name>
    <name type="common">Clostridium MP</name>
    <dbReference type="NCBI Taxonomy" id="1520"/>
    <lineage>
        <taxon>Bacteria</taxon>
        <taxon>Bacillati</taxon>
        <taxon>Bacillota</taxon>
        <taxon>Clostridia</taxon>
        <taxon>Eubacteriales</taxon>
        <taxon>Clostridiaceae</taxon>
        <taxon>Clostridium</taxon>
    </lineage>
</organism>
<feature type="domain" description="BIG2" evidence="5">
    <location>
        <begin position="1011"/>
        <end position="1099"/>
    </location>
</feature>
<feature type="chain" id="PRO_5043959485" evidence="4">
    <location>
        <begin position="30"/>
        <end position="1107"/>
    </location>
</feature>
<dbReference type="InterPro" id="IPR008964">
    <property type="entry name" value="Invasin/intimin_cell_adhesion"/>
</dbReference>
<proteinExistence type="predicted"/>
<evidence type="ECO:0000256" key="4">
    <source>
        <dbReference type="SAM" id="SignalP"/>
    </source>
</evidence>
<dbReference type="Pfam" id="PF19127">
    <property type="entry name" value="Choline_bind_3"/>
    <property type="match status" value="1"/>
</dbReference>
<feature type="domain" description="BIG2" evidence="5">
    <location>
        <begin position="368"/>
        <end position="450"/>
    </location>
</feature>
<dbReference type="EMBL" id="JABSWW010000001">
    <property type="protein sequence ID" value="NRT90834.1"/>
    <property type="molecule type" value="Genomic_DNA"/>
</dbReference>
<evidence type="ECO:0000256" key="3">
    <source>
        <dbReference type="PROSITE-ProRule" id="PRU00591"/>
    </source>
</evidence>
<feature type="domain" description="BIG2" evidence="5">
    <location>
        <begin position="279"/>
        <end position="356"/>
    </location>
</feature>
<comment type="subcellular location">
    <subcellularLocation>
        <location evidence="1">Cell envelope</location>
    </subcellularLocation>
</comment>
<feature type="domain" description="BIG2" evidence="5">
    <location>
        <begin position="555"/>
        <end position="633"/>
    </location>
</feature>
<feature type="domain" description="BIG2" evidence="5">
    <location>
        <begin position="836"/>
        <end position="917"/>
    </location>
</feature>
<reference evidence="6" key="1">
    <citation type="submission" date="2020-05" db="EMBL/GenBank/DDBJ databases">
        <authorList>
            <person name="Brown S."/>
            <person name="Huntemann M."/>
            <person name="Clum A."/>
            <person name="Spunde A."/>
            <person name="Palaniappan K."/>
            <person name="Ritter S."/>
            <person name="Mikhailova N."/>
            <person name="Chen I.-M."/>
            <person name="Stamatis D."/>
            <person name="Reddy T."/>
            <person name="O'Malley R."/>
            <person name="Daum C."/>
            <person name="Shapiro N."/>
            <person name="Ivanova N."/>
            <person name="Kyrpides N."/>
            <person name="Woyke T."/>
        </authorList>
    </citation>
    <scope>NUCLEOTIDE SEQUENCE</scope>
    <source>
        <strain evidence="6">DJ080</strain>
    </source>
</reference>
<feature type="repeat" description="Cell wall-binding" evidence="3">
    <location>
        <begin position="48"/>
        <end position="67"/>
    </location>
</feature>
<dbReference type="AlphaFoldDB" id="A0AAX0B8P2"/>
<dbReference type="Gene3D" id="2.60.40.4270">
    <property type="entry name" value="Listeria-Bacteroides repeat domain"/>
    <property type="match status" value="1"/>
</dbReference>
<dbReference type="SUPFAM" id="SSF49373">
    <property type="entry name" value="Invasin/intimin cell-adhesion fragments"/>
    <property type="match status" value="7"/>
</dbReference>
<evidence type="ECO:0000313" key="6">
    <source>
        <dbReference type="EMBL" id="NRT90834.1"/>
    </source>
</evidence>
<dbReference type="PROSITE" id="PS51170">
    <property type="entry name" value="CW"/>
    <property type="match status" value="2"/>
</dbReference>